<dbReference type="Proteomes" id="UP000055048">
    <property type="component" value="Unassembled WGS sequence"/>
</dbReference>
<evidence type="ECO:0000313" key="2">
    <source>
        <dbReference type="Proteomes" id="UP000055048"/>
    </source>
</evidence>
<evidence type="ECO:0000313" key="1">
    <source>
        <dbReference type="EMBL" id="KRX36478.1"/>
    </source>
</evidence>
<sequence>MNASACLNVRKLSDWDNCRGASPGYEATECGEKTCGRHVGDDLKVHGASYHACEEADVNFLHTAIFYPYMKRPGEVQSHLTERKRRVWFTPACNSDSWVRRTMSAAIVPSLESSNGVCDTTATPRWSVGHQRAGVLPCLQMGRVKRLDYSSATPWNQLQFCQSGKFRFGLLSSTSSLCLAAPGARVYYLFAHLRVFSVGPPISLRWHRGVQHNSRSSLRVRSPDFFRSENDIQQWPFTLRLLQPVGPIPPQVVFQECSQSTTSTVDLLGCPLLERTSIGWAIVYGYLSLAQANALRSTANEIQSMEAKVRELCNTLLTTTAQLAQSDTIRYRIMVSISHC</sequence>
<dbReference type="EMBL" id="JYDJ01000361">
    <property type="protein sequence ID" value="KRX36478.1"/>
    <property type="molecule type" value="Genomic_DNA"/>
</dbReference>
<dbReference type="OrthoDB" id="5926243at2759"/>
<proteinExistence type="predicted"/>
<name>A0A0V0TBW1_9BILA</name>
<protein>
    <submittedName>
        <fullName evidence="1">Uncharacterized protein</fullName>
    </submittedName>
</protein>
<reference evidence="1 2" key="1">
    <citation type="submission" date="2015-01" db="EMBL/GenBank/DDBJ databases">
        <title>Evolution of Trichinella species and genotypes.</title>
        <authorList>
            <person name="Korhonen P.K."/>
            <person name="Edoardo P."/>
            <person name="Giuseppe L.R."/>
            <person name="Gasser R.B."/>
        </authorList>
    </citation>
    <scope>NUCLEOTIDE SEQUENCE [LARGE SCALE GENOMIC DNA]</scope>
    <source>
        <strain evidence="1">ISS417</strain>
    </source>
</reference>
<accession>A0A0V0TBW1</accession>
<organism evidence="1 2">
    <name type="scientific">Trichinella murrelli</name>
    <dbReference type="NCBI Taxonomy" id="144512"/>
    <lineage>
        <taxon>Eukaryota</taxon>
        <taxon>Metazoa</taxon>
        <taxon>Ecdysozoa</taxon>
        <taxon>Nematoda</taxon>
        <taxon>Enoplea</taxon>
        <taxon>Dorylaimia</taxon>
        <taxon>Trichinellida</taxon>
        <taxon>Trichinellidae</taxon>
        <taxon>Trichinella</taxon>
    </lineage>
</organism>
<dbReference type="AlphaFoldDB" id="A0A0V0TBW1"/>
<comment type="caution">
    <text evidence="1">The sequence shown here is derived from an EMBL/GenBank/DDBJ whole genome shotgun (WGS) entry which is preliminary data.</text>
</comment>
<gene>
    <name evidence="1" type="ORF">T05_5029</name>
</gene>
<keyword evidence="2" id="KW-1185">Reference proteome</keyword>